<comment type="subunit">
    <text evidence="8">Heterodimer of component I and II.</text>
</comment>
<keyword evidence="5" id="KW-0460">Magnesium</keyword>
<evidence type="ECO:0000256" key="4">
    <source>
        <dbReference type="ARBA" id="ARBA00022723"/>
    </source>
</evidence>
<reference evidence="12 13" key="1">
    <citation type="submission" date="2018-04" db="EMBL/GenBank/DDBJ databases">
        <title>Camelliibacillus theae gen. nov., sp. nov., isolated from Pu'er tea.</title>
        <authorList>
            <person name="Niu L."/>
        </authorList>
    </citation>
    <scope>NUCLEOTIDE SEQUENCE [LARGE SCALE GENOMIC DNA]</scope>
    <source>
        <strain evidence="12 13">T8</strain>
    </source>
</reference>
<dbReference type="PROSITE" id="PS00723">
    <property type="entry name" value="POLYPRENYL_SYNTHASE_1"/>
    <property type="match status" value="1"/>
</dbReference>
<keyword evidence="3 11" id="KW-0808">Transferase</keyword>
<keyword evidence="4" id="KW-0479">Metal-binding</keyword>
<evidence type="ECO:0000256" key="8">
    <source>
        <dbReference type="ARBA" id="ARBA00065985"/>
    </source>
</evidence>
<evidence type="ECO:0000256" key="7">
    <source>
        <dbReference type="ARBA" id="ARBA00055604"/>
    </source>
</evidence>
<dbReference type="OrthoDB" id="9805316at2"/>
<dbReference type="PANTHER" id="PTHR12001:SF69">
    <property type="entry name" value="ALL TRANS-POLYPRENYL-DIPHOSPHATE SYNTHASE PDSS1"/>
    <property type="match status" value="1"/>
</dbReference>
<dbReference type="Proteomes" id="UP000245998">
    <property type="component" value="Unassembled WGS sequence"/>
</dbReference>
<dbReference type="InterPro" id="IPR008949">
    <property type="entry name" value="Isoprenoid_synthase_dom_sf"/>
</dbReference>
<dbReference type="GO" id="GO:0046872">
    <property type="term" value="F:metal ion binding"/>
    <property type="evidence" value="ECO:0007669"/>
    <property type="project" value="UniProtKB-KW"/>
</dbReference>
<organism evidence="12 13">
    <name type="scientific">Pueribacillus theae</name>
    <dbReference type="NCBI Taxonomy" id="2171751"/>
    <lineage>
        <taxon>Bacteria</taxon>
        <taxon>Bacillati</taxon>
        <taxon>Bacillota</taxon>
        <taxon>Bacilli</taxon>
        <taxon>Bacillales</taxon>
        <taxon>Bacillaceae</taxon>
        <taxon>Pueribacillus</taxon>
    </lineage>
</organism>
<comment type="cofactor">
    <cofactor evidence="1">
        <name>Mg(2+)</name>
        <dbReference type="ChEBI" id="CHEBI:18420"/>
    </cofactor>
</comment>
<sequence length="322" mass="36244">MNLKTIYASLRADLSLIEKEMELSLCTEEPILFQTSKQLLKAGGKRLRPVFVLLSGKFGDYHIDKIKEVAVALELIHTASLVHDDVIDDADLRRGEPTVKAKWNNQTAMYTGDYILAKALERITLIESQEAHITLSETIKEVTIGEIEQIRDQFNWDQNLRSYLRRIKRKTALLISVSCRLGALVSDVPKHQQKHLERFGYFAGMSFQITDDILDFVGTKAKLGKPSGGDLKQGNVTLPALLAMSDPYIKEKITATLKNKNTNEKELNEALHLIKSSGAIECSENMSNAYLHKAQLELSNLPACKARQSLEKIAEYIGKRKF</sequence>
<dbReference type="GO" id="GO:0000010">
    <property type="term" value="F:heptaprenyl diphosphate synthase activity"/>
    <property type="evidence" value="ECO:0007669"/>
    <property type="project" value="UniProtKB-EC"/>
</dbReference>
<comment type="caution">
    <text evidence="12">The sequence shown here is derived from an EMBL/GenBank/DDBJ whole genome shotgun (WGS) entry which is preliminary data.</text>
</comment>
<evidence type="ECO:0000256" key="5">
    <source>
        <dbReference type="ARBA" id="ARBA00022842"/>
    </source>
</evidence>
<evidence type="ECO:0000256" key="3">
    <source>
        <dbReference type="ARBA" id="ARBA00022679"/>
    </source>
</evidence>
<dbReference type="GO" id="GO:0008299">
    <property type="term" value="P:isoprenoid biosynthetic process"/>
    <property type="evidence" value="ECO:0007669"/>
    <property type="project" value="InterPro"/>
</dbReference>
<evidence type="ECO:0000256" key="2">
    <source>
        <dbReference type="ARBA" id="ARBA00006706"/>
    </source>
</evidence>
<dbReference type="InterPro" id="IPR033749">
    <property type="entry name" value="Polyprenyl_synt_CS"/>
</dbReference>
<dbReference type="NCBIfam" id="TIGR02748">
    <property type="entry name" value="GerC3_HepT"/>
    <property type="match status" value="1"/>
</dbReference>
<evidence type="ECO:0000256" key="6">
    <source>
        <dbReference type="ARBA" id="ARBA00050780"/>
    </source>
</evidence>
<dbReference type="Pfam" id="PF00348">
    <property type="entry name" value="polyprenyl_synt"/>
    <property type="match status" value="1"/>
</dbReference>
<keyword evidence="13" id="KW-1185">Reference proteome</keyword>
<dbReference type="EMBL" id="QCZG01000009">
    <property type="protein sequence ID" value="PWA12374.1"/>
    <property type="molecule type" value="Genomic_DNA"/>
</dbReference>
<protein>
    <recommendedName>
        <fullName evidence="10">Heptaprenyl diphosphate synthase component 2</fullName>
        <ecNumber evidence="9">2.5.1.30</ecNumber>
    </recommendedName>
</protein>
<evidence type="ECO:0000256" key="10">
    <source>
        <dbReference type="ARBA" id="ARBA00070472"/>
    </source>
</evidence>
<evidence type="ECO:0000256" key="11">
    <source>
        <dbReference type="RuleBase" id="RU004466"/>
    </source>
</evidence>
<dbReference type="FunFam" id="1.10.600.10:FF:000014">
    <property type="entry name" value="Heptaprenyl diphosphate synthase component II"/>
    <property type="match status" value="1"/>
</dbReference>
<dbReference type="Gene3D" id="1.10.600.10">
    <property type="entry name" value="Farnesyl Diphosphate Synthase"/>
    <property type="match status" value="1"/>
</dbReference>
<accession>A0A2U1K593</accession>
<comment type="similarity">
    <text evidence="2 11">Belongs to the FPP/GGPP synthase family.</text>
</comment>
<dbReference type="AlphaFoldDB" id="A0A2U1K593"/>
<evidence type="ECO:0000256" key="1">
    <source>
        <dbReference type="ARBA" id="ARBA00001946"/>
    </source>
</evidence>
<dbReference type="SUPFAM" id="SSF48576">
    <property type="entry name" value="Terpenoid synthases"/>
    <property type="match status" value="1"/>
</dbReference>
<gene>
    <name evidence="12" type="primary">hepT</name>
    <name evidence="12" type="ORF">DCC39_06115</name>
</gene>
<dbReference type="PANTHER" id="PTHR12001">
    <property type="entry name" value="GERANYLGERANYL PYROPHOSPHATE SYNTHASE"/>
    <property type="match status" value="1"/>
</dbReference>
<comment type="function">
    <text evidence="7">Supplies heptaprenyl diphosphate, the precursor for the side chain of the isoprenoid quinone menaquinone-7 (MQ-7).</text>
</comment>
<dbReference type="CDD" id="cd00685">
    <property type="entry name" value="Trans_IPPS_HT"/>
    <property type="match status" value="1"/>
</dbReference>
<comment type="catalytic activity">
    <reaction evidence="6">
        <text>4 isopentenyl diphosphate + (2E,6E)-farnesyl diphosphate = all-trans-heptaprenyl diphosphate + 4 diphosphate</text>
        <dbReference type="Rhea" id="RHEA:27794"/>
        <dbReference type="ChEBI" id="CHEBI:33019"/>
        <dbReference type="ChEBI" id="CHEBI:58206"/>
        <dbReference type="ChEBI" id="CHEBI:128769"/>
        <dbReference type="ChEBI" id="CHEBI:175763"/>
        <dbReference type="EC" id="2.5.1.30"/>
    </reaction>
</comment>
<dbReference type="EC" id="2.5.1.30" evidence="9"/>
<dbReference type="SFLD" id="SFLDS00005">
    <property type="entry name" value="Isoprenoid_Synthase_Type_I"/>
    <property type="match status" value="1"/>
</dbReference>
<dbReference type="InterPro" id="IPR014119">
    <property type="entry name" value="GerC3_HepT"/>
</dbReference>
<dbReference type="InterPro" id="IPR000092">
    <property type="entry name" value="Polyprenyl_synt"/>
</dbReference>
<proteinExistence type="inferred from homology"/>
<evidence type="ECO:0000256" key="9">
    <source>
        <dbReference type="ARBA" id="ARBA00066444"/>
    </source>
</evidence>
<evidence type="ECO:0000313" key="13">
    <source>
        <dbReference type="Proteomes" id="UP000245998"/>
    </source>
</evidence>
<name>A0A2U1K593_9BACI</name>
<dbReference type="RefSeq" id="WP_116554008.1">
    <property type="nucleotide sequence ID" value="NZ_QCZG01000009.1"/>
</dbReference>
<evidence type="ECO:0000313" key="12">
    <source>
        <dbReference type="EMBL" id="PWA12374.1"/>
    </source>
</evidence>